<accession>A0A7S0DEJ3</accession>
<proteinExistence type="predicted"/>
<organism evidence="1">
    <name type="scientific">Amorphochlora amoebiformis</name>
    <dbReference type="NCBI Taxonomy" id="1561963"/>
    <lineage>
        <taxon>Eukaryota</taxon>
        <taxon>Sar</taxon>
        <taxon>Rhizaria</taxon>
        <taxon>Cercozoa</taxon>
        <taxon>Chlorarachniophyceae</taxon>
        <taxon>Amorphochlora</taxon>
    </lineage>
</organism>
<sequence length="351" mass="38846">MLQSCGIHRWTTNSAIMHATSRGPEDEWKFVPEITQNRSEIEPIFPIFSHEPAVVRTPEDTLALFFTYYPNGTAADCPTCNCSDGNSYSGGSECSIECGCGENKTLYSYFSTAPGPYGPWSKPVSLCAVQTSDEGNGTCHKEAGRIDTNLSPVIFPSGELLAWTRWDIWTSDVWSDPRHYRNTGEAPDFSKGVPWEGEDPSMWVDSLGIFHILSHNGERGQNFSKNESHDCGRHFFSNTGKAGSWRVAPLLPKEDLGGCAYPRTVEFHTPEGLKYYTFYRRERPHLIFGPHGEAIALSSSVIDAPTGPSSPGWKPGSEQRDASYTLVQPLNVLNLHEVNVGYDADVSIVQL</sequence>
<protein>
    <submittedName>
        <fullName evidence="1">Uncharacterized protein</fullName>
    </submittedName>
</protein>
<evidence type="ECO:0000313" key="1">
    <source>
        <dbReference type="EMBL" id="CAD8449848.1"/>
    </source>
</evidence>
<dbReference type="EMBL" id="HBEM01014808">
    <property type="protein sequence ID" value="CAD8449848.1"/>
    <property type="molecule type" value="Transcribed_RNA"/>
</dbReference>
<gene>
    <name evidence="1" type="ORF">LAMO00422_LOCUS10208</name>
</gene>
<dbReference type="AlphaFoldDB" id="A0A7S0DEJ3"/>
<reference evidence="1" key="1">
    <citation type="submission" date="2021-01" db="EMBL/GenBank/DDBJ databases">
        <authorList>
            <person name="Corre E."/>
            <person name="Pelletier E."/>
            <person name="Niang G."/>
            <person name="Scheremetjew M."/>
            <person name="Finn R."/>
            <person name="Kale V."/>
            <person name="Holt S."/>
            <person name="Cochrane G."/>
            <person name="Meng A."/>
            <person name="Brown T."/>
            <person name="Cohen L."/>
        </authorList>
    </citation>
    <scope>NUCLEOTIDE SEQUENCE</scope>
    <source>
        <strain evidence="1">CCMP2058</strain>
    </source>
</reference>
<name>A0A7S0DEJ3_9EUKA</name>